<dbReference type="PANTHER" id="PTHR39324:SF1">
    <property type="entry name" value="CALCIUM DODECIN"/>
    <property type="match status" value="1"/>
</dbReference>
<gene>
    <name evidence="1" type="ORF">H6H00_15560</name>
</gene>
<dbReference type="RefSeq" id="WP_185721945.1">
    <property type="nucleotide sequence ID" value="NZ_BAAAWI010000001.1"/>
</dbReference>
<dbReference type="SUPFAM" id="SSF89807">
    <property type="entry name" value="Dodecin-like"/>
    <property type="match status" value="1"/>
</dbReference>
<dbReference type="InterPro" id="IPR009923">
    <property type="entry name" value="Dodecin"/>
</dbReference>
<dbReference type="KEGG" id="ppel:H6H00_15560"/>
<dbReference type="InterPro" id="IPR025543">
    <property type="entry name" value="Dodecin-like"/>
</dbReference>
<dbReference type="NCBIfam" id="NF043052">
    <property type="entry name" value="DodecBact"/>
    <property type="match status" value="1"/>
</dbReference>
<organism evidence="1 2">
    <name type="scientific">Pseudonocardia petroleophila</name>
    <dbReference type="NCBI Taxonomy" id="37331"/>
    <lineage>
        <taxon>Bacteria</taxon>
        <taxon>Bacillati</taxon>
        <taxon>Actinomycetota</taxon>
        <taxon>Actinomycetes</taxon>
        <taxon>Pseudonocardiales</taxon>
        <taxon>Pseudonocardiaceae</taxon>
        <taxon>Pseudonocardia</taxon>
    </lineage>
</organism>
<evidence type="ECO:0000313" key="1">
    <source>
        <dbReference type="EMBL" id="QNG55147.1"/>
    </source>
</evidence>
<dbReference type="PANTHER" id="PTHR39324">
    <property type="entry name" value="CALCIUM DODECIN"/>
    <property type="match status" value="1"/>
</dbReference>
<dbReference type="AlphaFoldDB" id="A0A7G7MQT6"/>
<proteinExistence type="predicted"/>
<protein>
    <submittedName>
        <fullName evidence="1">Dodecin family protein</fullName>
    </submittedName>
</protein>
<dbReference type="InterPro" id="IPR050049">
    <property type="entry name" value="Dodecin_bact"/>
</dbReference>
<name>A0A7G7MQT6_9PSEU</name>
<dbReference type="Proteomes" id="UP000515728">
    <property type="component" value="Chromosome"/>
</dbReference>
<dbReference type="InterPro" id="IPR036694">
    <property type="entry name" value="Dodecin-like_sf"/>
</dbReference>
<reference evidence="1 2" key="1">
    <citation type="submission" date="2020-08" db="EMBL/GenBank/DDBJ databases">
        <authorList>
            <person name="Mo P."/>
        </authorList>
    </citation>
    <scope>NUCLEOTIDE SEQUENCE [LARGE SCALE GENOMIC DNA]</scope>
    <source>
        <strain evidence="1 2">CGMCC 4.1532</strain>
    </source>
</reference>
<dbReference type="Pfam" id="PF07311">
    <property type="entry name" value="Dodecin"/>
    <property type="match status" value="1"/>
</dbReference>
<dbReference type="EMBL" id="CP060131">
    <property type="protein sequence ID" value="QNG55147.1"/>
    <property type="molecule type" value="Genomic_DNA"/>
</dbReference>
<dbReference type="Gene3D" id="3.30.1660.10">
    <property type="entry name" value="Flavin-binding protein dodecin"/>
    <property type="match status" value="1"/>
</dbReference>
<sequence length="69" mass="7681">MSDHVYRVTEIVGTSPDGVDTAIRNGVKRAATTLRGLDWFEVTEVRGHIVDGEVEYFQVGLKVGFKLED</sequence>
<keyword evidence="2" id="KW-1185">Reference proteome</keyword>
<evidence type="ECO:0000313" key="2">
    <source>
        <dbReference type="Proteomes" id="UP000515728"/>
    </source>
</evidence>
<accession>A0A7G7MQT6</accession>